<dbReference type="AlphaFoldDB" id="A0A2Z6V5M6"/>
<feature type="domain" description="ABC transmembrane type-1" evidence="10">
    <location>
        <begin position="32"/>
        <end position="314"/>
    </location>
</feature>
<dbReference type="InterPro" id="IPR027417">
    <property type="entry name" value="P-loop_NTPase"/>
</dbReference>
<feature type="transmembrane region" description="Helical" evidence="8">
    <location>
        <begin position="70"/>
        <end position="92"/>
    </location>
</feature>
<dbReference type="Proteomes" id="UP000248272">
    <property type="component" value="Unassembled WGS sequence"/>
</dbReference>
<evidence type="ECO:0000259" key="9">
    <source>
        <dbReference type="PROSITE" id="PS50893"/>
    </source>
</evidence>
<dbReference type="EMBL" id="BDSG01000166">
    <property type="protein sequence ID" value="GBL12490.1"/>
    <property type="molecule type" value="Genomic_DNA"/>
</dbReference>
<evidence type="ECO:0000313" key="11">
    <source>
        <dbReference type="EMBL" id="GBL12490.1"/>
    </source>
</evidence>
<comment type="subcellular location">
    <subcellularLocation>
        <location evidence="1">Cell membrane</location>
        <topology evidence="1">Multi-pass membrane protein</topology>
    </subcellularLocation>
</comment>
<dbReference type="PROSITE" id="PS50893">
    <property type="entry name" value="ABC_TRANSPORTER_2"/>
    <property type="match status" value="1"/>
</dbReference>
<evidence type="ECO:0000256" key="1">
    <source>
        <dbReference type="ARBA" id="ARBA00004651"/>
    </source>
</evidence>
<evidence type="ECO:0000256" key="2">
    <source>
        <dbReference type="ARBA" id="ARBA00022448"/>
    </source>
</evidence>
<feature type="transmembrane region" description="Helical" evidence="8">
    <location>
        <begin position="29"/>
        <end position="50"/>
    </location>
</feature>
<dbReference type="Pfam" id="PF00664">
    <property type="entry name" value="ABC_membrane"/>
    <property type="match status" value="1"/>
</dbReference>
<evidence type="ECO:0000256" key="7">
    <source>
        <dbReference type="ARBA" id="ARBA00023136"/>
    </source>
</evidence>
<evidence type="ECO:0000313" key="12">
    <source>
        <dbReference type="Proteomes" id="UP000248272"/>
    </source>
</evidence>
<dbReference type="GO" id="GO:0016887">
    <property type="term" value="F:ATP hydrolysis activity"/>
    <property type="evidence" value="ECO:0007669"/>
    <property type="project" value="InterPro"/>
</dbReference>
<keyword evidence="5 11" id="KW-0067">ATP-binding</keyword>
<feature type="domain" description="ABC transporter" evidence="9">
    <location>
        <begin position="349"/>
        <end position="583"/>
    </location>
</feature>
<keyword evidence="2" id="KW-0813">Transport</keyword>
<dbReference type="RefSeq" id="WP_216362287.1">
    <property type="nucleotide sequence ID" value="NZ_BDSG01000166.1"/>
</dbReference>
<evidence type="ECO:0000256" key="3">
    <source>
        <dbReference type="ARBA" id="ARBA00022692"/>
    </source>
</evidence>
<evidence type="ECO:0000256" key="4">
    <source>
        <dbReference type="ARBA" id="ARBA00022741"/>
    </source>
</evidence>
<dbReference type="PROSITE" id="PS50929">
    <property type="entry name" value="ABC_TM1F"/>
    <property type="match status" value="1"/>
</dbReference>
<dbReference type="SUPFAM" id="SSF90123">
    <property type="entry name" value="ABC transporter transmembrane region"/>
    <property type="match status" value="1"/>
</dbReference>
<keyword evidence="3 8" id="KW-0812">Transmembrane</keyword>
<dbReference type="InterPro" id="IPR003593">
    <property type="entry name" value="AAA+_ATPase"/>
</dbReference>
<evidence type="ECO:0000259" key="10">
    <source>
        <dbReference type="PROSITE" id="PS50929"/>
    </source>
</evidence>
<dbReference type="GO" id="GO:0005886">
    <property type="term" value="C:plasma membrane"/>
    <property type="evidence" value="ECO:0007669"/>
    <property type="project" value="UniProtKB-SubCell"/>
</dbReference>
<dbReference type="GO" id="GO:0015421">
    <property type="term" value="F:ABC-type oligopeptide transporter activity"/>
    <property type="evidence" value="ECO:0007669"/>
    <property type="project" value="TreeGrafter"/>
</dbReference>
<accession>A0A2Z6V5M6</accession>
<evidence type="ECO:0000256" key="6">
    <source>
        <dbReference type="ARBA" id="ARBA00022989"/>
    </source>
</evidence>
<reference evidence="11 12" key="1">
    <citation type="journal article" date="2018" name="Front. Microbiol.">
        <title>Adaptation of the Freshwater Bloom-Forming Cyanobacterium Microcystis aeruginosa to Brackish Water Is Driven by Recent Horizontal Transfer of Sucrose Genes.</title>
        <authorList>
            <person name="Tanabe Y."/>
            <person name="Hodoki Y."/>
            <person name="Sano T."/>
            <person name="Tada K."/>
            <person name="Watanabe M.M."/>
        </authorList>
    </citation>
    <scope>NUCLEOTIDE SEQUENCE [LARGE SCALE GENOMIC DNA]</scope>
    <source>
        <strain evidence="11 12">Sj</strain>
    </source>
</reference>
<comment type="caution">
    <text evidence="11">The sequence shown here is derived from an EMBL/GenBank/DDBJ whole genome shotgun (WGS) entry which is preliminary data.</text>
</comment>
<dbReference type="InterPro" id="IPR011527">
    <property type="entry name" value="ABC1_TM_dom"/>
</dbReference>
<proteinExistence type="predicted"/>
<dbReference type="InterPro" id="IPR017871">
    <property type="entry name" value="ABC_transporter-like_CS"/>
</dbReference>
<dbReference type="InterPro" id="IPR003439">
    <property type="entry name" value="ABC_transporter-like_ATP-bd"/>
</dbReference>
<dbReference type="PANTHER" id="PTHR43394:SF1">
    <property type="entry name" value="ATP-BINDING CASSETTE SUB-FAMILY B MEMBER 10, MITOCHONDRIAL"/>
    <property type="match status" value="1"/>
</dbReference>
<dbReference type="CDD" id="cd18778">
    <property type="entry name" value="ABC_6TM_exporter_like"/>
    <property type="match status" value="1"/>
</dbReference>
<dbReference type="InterPro" id="IPR036640">
    <property type="entry name" value="ABC1_TM_sf"/>
</dbReference>
<feature type="transmembrane region" description="Helical" evidence="8">
    <location>
        <begin position="253"/>
        <end position="273"/>
    </location>
</feature>
<dbReference type="SUPFAM" id="SSF52540">
    <property type="entry name" value="P-loop containing nucleoside triphosphate hydrolases"/>
    <property type="match status" value="1"/>
</dbReference>
<gene>
    <name evidence="11" type="ORF">MSj_04007</name>
</gene>
<dbReference type="GO" id="GO:0005524">
    <property type="term" value="F:ATP binding"/>
    <property type="evidence" value="ECO:0007669"/>
    <property type="project" value="UniProtKB-KW"/>
</dbReference>
<evidence type="ECO:0000256" key="8">
    <source>
        <dbReference type="SAM" id="Phobius"/>
    </source>
</evidence>
<sequence>MGSWCARFFEKGTMRVFVRLLPYIRHYPLLVAAMLVVSVSESVMVIVFPVVTQRIIEDVIQKNQPERLGYWFITGVIAFAIQDGLNCMRILLDSRFEQKVIFNLRSELYIHLQKLPLTWFEKQPTGDLMTRLIEDVTYVERMLIDGIEQGAIAILQIVAVSVLMFVYSPVLAMAAFVPVPFLIVGATLYKTRALISYRDQRLASSELGSILHDNITGIRQIKIYTAEEFASERFGRAARNVGKTILRTARIFGIYRPLMNFSTSFGILLVTVVGAREVLAGRMNISVLMAFLLVARFVYEPVSCLHSLNQVFQQGRASGDRIFEILDAETELSKTHFVTRYIRPVVGHIEYRNVTFGYVPGRLVIDNVSFSVKPGEKVAIVGTSGAGKSTLVSLLVRYSEFQSGSILVDGHDISKIQHRELRRSIAVVTQESFLFNGSTIDNMRMACPLATESEIWDALEAANAAGFVRRLPGGLHSSLGERGVHLSVGERQRISIARALLKNAPILILDEATASVDTSTEQLIQQSLDRLIKNRTTLVIAHRLSTVRDADQILVLERGRIVERGRHEQLVSLGGLYSNLCWSPHT</sequence>
<keyword evidence="7 8" id="KW-0472">Membrane</keyword>
<keyword evidence="4" id="KW-0547">Nucleotide-binding</keyword>
<name>A0A2Z6V5M6_MICAE</name>
<dbReference type="InterPro" id="IPR039421">
    <property type="entry name" value="Type_1_exporter"/>
</dbReference>
<dbReference type="Pfam" id="PF00005">
    <property type="entry name" value="ABC_tran"/>
    <property type="match status" value="1"/>
</dbReference>
<dbReference type="PANTHER" id="PTHR43394">
    <property type="entry name" value="ATP-DEPENDENT PERMEASE MDL1, MITOCHONDRIAL"/>
    <property type="match status" value="1"/>
</dbReference>
<organism evidence="11 12">
    <name type="scientific">Microcystis aeruginosa Sj</name>
    <dbReference type="NCBI Taxonomy" id="1979544"/>
    <lineage>
        <taxon>Bacteria</taxon>
        <taxon>Bacillati</taxon>
        <taxon>Cyanobacteriota</taxon>
        <taxon>Cyanophyceae</taxon>
        <taxon>Oscillatoriophycideae</taxon>
        <taxon>Chroococcales</taxon>
        <taxon>Microcystaceae</taxon>
        <taxon>Microcystis</taxon>
    </lineage>
</organism>
<dbReference type="Gene3D" id="3.40.50.300">
    <property type="entry name" value="P-loop containing nucleotide triphosphate hydrolases"/>
    <property type="match status" value="1"/>
</dbReference>
<feature type="transmembrane region" description="Helical" evidence="8">
    <location>
        <begin position="173"/>
        <end position="191"/>
    </location>
</feature>
<dbReference type="PROSITE" id="PS00211">
    <property type="entry name" value="ABC_TRANSPORTER_1"/>
    <property type="match status" value="1"/>
</dbReference>
<evidence type="ECO:0000256" key="5">
    <source>
        <dbReference type="ARBA" id="ARBA00022840"/>
    </source>
</evidence>
<dbReference type="FunFam" id="3.40.50.300:FF:000287">
    <property type="entry name" value="Multidrug ABC transporter ATP-binding protein"/>
    <property type="match status" value="1"/>
</dbReference>
<protein>
    <submittedName>
        <fullName evidence="11">Putative ABC transporter ATP-binding protein</fullName>
    </submittedName>
</protein>
<keyword evidence="6 8" id="KW-1133">Transmembrane helix</keyword>
<dbReference type="SMART" id="SM00382">
    <property type="entry name" value="AAA"/>
    <property type="match status" value="1"/>
</dbReference>
<dbReference type="Gene3D" id="1.20.1560.10">
    <property type="entry name" value="ABC transporter type 1, transmembrane domain"/>
    <property type="match status" value="1"/>
</dbReference>